<dbReference type="PANTHER" id="PTHR21631:SF13">
    <property type="entry name" value="MITOCHONDRIAL 2-METHYLISOCITRATE LYASE ICL2"/>
    <property type="match status" value="1"/>
</dbReference>
<comment type="cofactor">
    <cofactor evidence="6">
        <name>Mg(2+)</name>
        <dbReference type="ChEBI" id="CHEBI:18420"/>
    </cofactor>
    <text evidence="6">Can also use Mn(2+) ion.</text>
</comment>
<dbReference type="Gene3D" id="3.20.20.60">
    <property type="entry name" value="Phosphoenolpyruvate-binding domains"/>
    <property type="match status" value="1"/>
</dbReference>
<dbReference type="FunFam" id="1.10.10.850:FF:000001">
    <property type="entry name" value="Isocitrate lyase"/>
    <property type="match status" value="1"/>
</dbReference>
<dbReference type="PANTHER" id="PTHR21631">
    <property type="entry name" value="ISOCITRATE LYASE/MALATE SYNTHASE"/>
    <property type="match status" value="1"/>
</dbReference>
<dbReference type="GO" id="GO:0005759">
    <property type="term" value="C:mitochondrial matrix"/>
    <property type="evidence" value="ECO:0007669"/>
    <property type="project" value="TreeGrafter"/>
</dbReference>
<dbReference type="InterPro" id="IPR006254">
    <property type="entry name" value="Isocitrate_lyase"/>
</dbReference>
<evidence type="ECO:0000256" key="1">
    <source>
        <dbReference type="ARBA" id="ARBA00005704"/>
    </source>
</evidence>
<dbReference type="GO" id="GO:0004451">
    <property type="term" value="F:isocitrate lyase activity"/>
    <property type="evidence" value="ECO:0007669"/>
    <property type="project" value="InterPro"/>
</dbReference>
<protein>
    <recommendedName>
        <fullName evidence="3">Isocitrate lyase</fullName>
    </recommendedName>
</protein>
<dbReference type="GO" id="GO:0019629">
    <property type="term" value="P:propionate catabolic process, 2-methylcitrate cycle"/>
    <property type="evidence" value="ECO:0007669"/>
    <property type="project" value="TreeGrafter"/>
</dbReference>
<dbReference type="NCBIfam" id="TIGR01346">
    <property type="entry name" value="isocit_lyase"/>
    <property type="match status" value="1"/>
</dbReference>
<keyword evidence="6" id="KW-0460">Magnesium</keyword>
<dbReference type="CDD" id="cd00377">
    <property type="entry name" value="ICL_PEPM"/>
    <property type="match status" value="1"/>
</dbReference>
<comment type="similarity">
    <text evidence="1 3">Belongs to the isocitrate lyase/PEP mutase superfamily. Isocitrate lyase family.</text>
</comment>
<accession>A0AAD7CFV8</accession>
<feature type="binding site" evidence="5">
    <location>
        <begin position="220"/>
        <end position="221"/>
    </location>
    <ligand>
        <name>substrate</name>
    </ligand>
</feature>
<keyword evidence="2 3" id="KW-0456">Lyase</keyword>
<dbReference type="EMBL" id="JARKIF010000002">
    <property type="protein sequence ID" value="KAJ7647604.1"/>
    <property type="molecule type" value="Genomic_DNA"/>
</dbReference>
<dbReference type="GO" id="GO:0046421">
    <property type="term" value="F:methylisocitrate lyase activity"/>
    <property type="evidence" value="ECO:0007669"/>
    <property type="project" value="TreeGrafter"/>
</dbReference>
<dbReference type="Proteomes" id="UP001221142">
    <property type="component" value="Unassembled WGS sequence"/>
</dbReference>
<dbReference type="GO" id="GO:0046872">
    <property type="term" value="F:metal ion binding"/>
    <property type="evidence" value="ECO:0007669"/>
    <property type="project" value="UniProtKB-KW"/>
</dbReference>
<dbReference type="InterPro" id="IPR015813">
    <property type="entry name" value="Pyrv/PenolPyrv_kinase-like_dom"/>
</dbReference>
<name>A0AAD7CFV8_9AGAR</name>
<evidence type="ECO:0000256" key="3">
    <source>
        <dbReference type="PIRNR" id="PIRNR001362"/>
    </source>
</evidence>
<keyword evidence="8" id="KW-1185">Reference proteome</keyword>
<feature type="binding site" evidence="5">
    <location>
        <begin position="436"/>
        <end position="440"/>
    </location>
    <ligand>
        <name>substrate</name>
    </ligand>
</feature>
<sequence>MSSSATTLPLQPPSLEEESAQFQQRTAEMAEFFALPRFSNTKRPYTPAQVASKQGSLPVLPLPSTLLADKLYSLFTKASEAGLPVHTMGAIDPVQMTQMAPHQEVVYISGWAASSVLTTGNNDVGPDLGDYPYTTVPNQVHRIFRAQQLHDKKHYDERMTATPEARAKMKYIDYLRPIIADADTGHGGLSAVLKLTKLFAESGASGIHLEDQLHGGKKCGHLGGKVIVPTSTHVSRLVTARFQLDLLKSTMLLIARTDSESARLLSSSIDGEDHEFILGTTSEASKGLSQTLADAEARGATGAEVDALEQQWTDANPLCTFNQAVEAAMAQSSIENKDAAYKSYLSAVEEKSHPEARQIAKDILGKPVFWDCDLPRTREGYYRVTGGVEPAIKRALAFAPYADMIWLETAEPDLEQARYFARKIRAKFPGKWFVYNLSPSFNWSKHDFSDAQLKSFVWDIAKEGFVFQLISLAGLHSGAVATAELASQFKEDGMLAYVKLVQQKEKEIGCDVLTHQKWSGANYIDRILQTVSSGSSSTLSTGKDSTENSF</sequence>
<evidence type="ECO:0000256" key="2">
    <source>
        <dbReference type="ARBA" id="ARBA00023239"/>
    </source>
</evidence>
<dbReference type="PROSITE" id="PS00161">
    <property type="entry name" value="ISOCITRATE_LYASE"/>
    <property type="match status" value="1"/>
</dbReference>
<evidence type="ECO:0000256" key="5">
    <source>
        <dbReference type="PIRSR" id="PIRSR001362-2"/>
    </source>
</evidence>
<dbReference type="SUPFAM" id="SSF51621">
    <property type="entry name" value="Phosphoenolpyruvate/pyruvate domain"/>
    <property type="match status" value="1"/>
</dbReference>
<gene>
    <name evidence="7" type="ORF">FB45DRAFT_975250</name>
</gene>
<dbReference type="InterPro" id="IPR039556">
    <property type="entry name" value="ICL/PEPM"/>
</dbReference>
<feature type="binding site" evidence="6">
    <location>
        <position position="181"/>
    </location>
    <ligand>
        <name>Mg(2+)</name>
        <dbReference type="ChEBI" id="CHEBI:18420"/>
    </ligand>
</feature>
<dbReference type="InterPro" id="IPR040442">
    <property type="entry name" value="Pyrv_kinase-like_dom_sf"/>
</dbReference>
<dbReference type="InterPro" id="IPR018523">
    <property type="entry name" value="Isocitrate_lyase_ph_CS"/>
</dbReference>
<comment type="caution">
    <text evidence="7">The sequence shown here is derived from an EMBL/GenBank/DDBJ whole genome shotgun (WGS) entry which is preliminary data.</text>
</comment>
<reference evidence="7" key="1">
    <citation type="submission" date="2023-03" db="EMBL/GenBank/DDBJ databases">
        <title>Massive genome expansion in bonnet fungi (Mycena s.s.) driven by repeated elements and novel gene families across ecological guilds.</title>
        <authorList>
            <consortium name="Lawrence Berkeley National Laboratory"/>
            <person name="Harder C.B."/>
            <person name="Miyauchi S."/>
            <person name="Viragh M."/>
            <person name="Kuo A."/>
            <person name="Thoen E."/>
            <person name="Andreopoulos B."/>
            <person name="Lu D."/>
            <person name="Skrede I."/>
            <person name="Drula E."/>
            <person name="Henrissat B."/>
            <person name="Morin E."/>
            <person name="Kohler A."/>
            <person name="Barry K."/>
            <person name="LaButti K."/>
            <person name="Morin E."/>
            <person name="Salamov A."/>
            <person name="Lipzen A."/>
            <person name="Mereny Z."/>
            <person name="Hegedus B."/>
            <person name="Baldrian P."/>
            <person name="Stursova M."/>
            <person name="Weitz H."/>
            <person name="Taylor A."/>
            <person name="Grigoriev I.V."/>
            <person name="Nagy L.G."/>
            <person name="Martin F."/>
            <person name="Kauserud H."/>
        </authorList>
    </citation>
    <scope>NUCLEOTIDE SEQUENCE</scope>
    <source>
        <strain evidence="7">9284</strain>
    </source>
</reference>
<feature type="active site" description="Proton acceptor" evidence="4">
    <location>
        <position position="219"/>
    </location>
</feature>
<feature type="binding site" evidence="5">
    <location>
        <position position="471"/>
    </location>
    <ligand>
        <name>substrate</name>
    </ligand>
</feature>
<dbReference type="Gene3D" id="1.10.10.850">
    <property type="match status" value="1"/>
</dbReference>
<evidence type="ECO:0000313" key="7">
    <source>
        <dbReference type="EMBL" id="KAJ7647604.1"/>
    </source>
</evidence>
<dbReference type="AlphaFoldDB" id="A0AAD7CFV8"/>
<feature type="binding site" evidence="5">
    <location>
        <begin position="109"/>
        <end position="111"/>
    </location>
    <ligand>
        <name>substrate</name>
    </ligand>
</feature>
<dbReference type="PIRSF" id="PIRSF001362">
    <property type="entry name" value="Isocit_lyase"/>
    <property type="match status" value="1"/>
</dbReference>
<evidence type="ECO:0000313" key="8">
    <source>
        <dbReference type="Proteomes" id="UP001221142"/>
    </source>
</evidence>
<dbReference type="Pfam" id="PF00463">
    <property type="entry name" value="ICL"/>
    <property type="match status" value="1"/>
</dbReference>
<keyword evidence="6" id="KW-0479">Metal-binding</keyword>
<evidence type="ECO:0000256" key="4">
    <source>
        <dbReference type="PIRSR" id="PIRSR001362-1"/>
    </source>
</evidence>
<feature type="binding site" evidence="5">
    <location>
        <position position="256"/>
    </location>
    <ligand>
        <name>substrate</name>
    </ligand>
</feature>
<proteinExistence type="inferred from homology"/>
<evidence type="ECO:0000256" key="6">
    <source>
        <dbReference type="PIRSR" id="PIRSR001362-3"/>
    </source>
</evidence>
<organism evidence="7 8">
    <name type="scientific">Roridomyces roridus</name>
    <dbReference type="NCBI Taxonomy" id="1738132"/>
    <lineage>
        <taxon>Eukaryota</taxon>
        <taxon>Fungi</taxon>
        <taxon>Dikarya</taxon>
        <taxon>Basidiomycota</taxon>
        <taxon>Agaricomycotina</taxon>
        <taxon>Agaricomycetes</taxon>
        <taxon>Agaricomycetidae</taxon>
        <taxon>Agaricales</taxon>
        <taxon>Marasmiineae</taxon>
        <taxon>Mycenaceae</taxon>
        <taxon>Roridomyces</taxon>
    </lineage>
</organism>